<dbReference type="STRING" id="563176.SAMN04488090_1046"/>
<dbReference type="SUPFAM" id="SSF51445">
    <property type="entry name" value="(Trans)glycosidases"/>
    <property type="match status" value="1"/>
</dbReference>
<dbReference type="AlphaFoldDB" id="A0A1G9KJC2"/>
<keyword evidence="10" id="KW-1185">Reference proteome</keyword>
<dbReference type="GO" id="GO:0005764">
    <property type="term" value="C:lysosome"/>
    <property type="evidence" value="ECO:0007669"/>
    <property type="project" value="TreeGrafter"/>
</dbReference>
<dbReference type="PANTHER" id="PTHR10030">
    <property type="entry name" value="ALPHA-L-FUCOSIDASE"/>
    <property type="match status" value="1"/>
</dbReference>
<dbReference type="Pfam" id="PF01120">
    <property type="entry name" value="Alpha_L_fucos"/>
    <property type="match status" value="1"/>
</dbReference>
<dbReference type="PANTHER" id="PTHR10030:SF37">
    <property type="entry name" value="ALPHA-L-FUCOSIDASE-RELATED"/>
    <property type="match status" value="1"/>
</dbReference>
<comment type="similarity">
    <text evidence="2">Belongs to the glycosyl hydrolase 29 family.</text>
</comment>
<evidence type="ECO:0000256" key="7">
    <source>
        <dbReference type="SAM" id="SignalP"/>
    </source>
</evidence>
<evidence type="ECO:0000256" key="6">
    <source>
        <dbReference type="ARBA" id="ARBA00023295"/>
    </source>
</evidence>
<dbReference type="Gene3D" id="3.20.20.80">
    <property type="entry name" value="Glycosidases"/>
    <property type="match status" value="1"/>
</dbReference>
<feature type="domain" description="Glycoside hydrolase family 29 N-terminal" evidence="8">
    <location>
        <begin position="22"/>
        <end position="330"/>
    </location>
</feature>
<sequence>MKPIRLLLLALLFPVAAHSQSPALTAWKNDKYSMFIHWGVYSVLGGVWEGKPVTRGYSEQIRAHAAGLYSDTYERVAKTFNPTQWNPDSVALLAKAAGMRSIVLTSKHHDGFCMFKSAYTTFNMVDATPYKRDVVKELSEACQRAGLRFGLYFSLIDWHFPGAYPISSSNSDPIPDSHHEYNKNQVTELLTHYGPISELWFDMGSLTAKQSTELRDLVHRLQPDCMVSGRLGNEAGDFCVMGDNEYPNYKIATPWQTPASIYDETWGYRSWQEHGLASDKAREKLVALLKVVSRGGNYLLNIGPRGDGTVVDFERDVLLRNGEWLRKNGEAVYAASPNPFPEAFEWGEVTTKGNKLYLAVTTLPKTRSVLLPHVTGQVKNIYLLGSPGASASYQRQGNGLKIMLPGEIKSVRDIPVIVVDFQNGYSVPAANLETVYKSQRPKVLDQRNAEPHYSIGGIDYNTYFRGTVSQSWTVQTPAAVNCKPVLVYTEEEKGKSIDFSIDGNTETVVLDGDPSVRLPQNGPIFWGSTYTHPVEYSGIAWPGVTGMIEPSKPWPRTTDPAWRATNWKHADEHELPAEPSQSWFILQEMTADKARQVLVEIRSGDGLAVWLNGEELLVRNSPEKAETNRNVVLLPLKSGRNQLVVKLFNQYHDKVPVLISDDIPQLIYRKELTPVKWAKESGHTIELKLANPPSPHRILGLPNLSVELGTR</sequence>
<organism evidence="9 10">
    <name type="scientific">Siphonobacter aquaeclarae</name>
    <dbReference type="NCBI Taxonomy" id="563176"/>
    <lineage>
        <taxon>Bacteria</taxon>
        <taxon>Pseudomonadati</taxon>
        <taxon>Bacteroidota</taxon>
        <taxon>Cytophagia</taxon>
        <taxon>Cytophagales</taxon>
        <taxon>Cytophagaceae</taxon>
        <taxon>Siphonobacter</taxon>
    </lineage>
</organism>
<dbReference type="InterPro" id="IPR000933">
    <property type="entry name" value="Glyco_hydro_29"/>
</dbReference>
<dbReference type="InterPro" id="IPR016286">
    <property type="entry name" value="FUC_metazoa-typ"/>
</dbReference>
<evidence type="ECO:0000256" key="1">
    <source>
        <dbReference type="ARBA" id="ARBA00004071"/>
    </source>
</evidence>
<reference evidence="9 10" key="1">
    <citation type="submission" date="2016-10" db="EMBL/GenBank/DDBJ databases">
        <authorList>
            <person name="de Groot N.N."/>
        </authorList>
    </citation>
    <scope>NUCLEOTIDE SEQUENCE [LARGE SCALE GENOMIC DNA]</scope>
    <source>
        <strain evidence="9 10">DSM 21668</strain>
    </source>
</reference>
<feature type="signal peptide" evidence="7">
    <location>
        <begin position="1"/>
        <end position="19"/>
    </location>
</feature>
<dbReference type="PRINTS" id="PR00741">
    <property type="entry name" value="GLHYDRLASE29"/>
</dbReference>
<dbReference type="EMBL" id="FNGS01000002">
    <property type="protein sequence ID" value="SDL49888.1"/>
    <property type="molecule type" value="Genomic_DNA"/>
</dbReference>
<evidence type="ECO:0000256" key="4">
    <source>
        <dbReference type="ARBA" id="ARBA00022729"/>
    </source>
</evidence>
<proteinExistence type="inferred from homology"/>
<dbReference type="SMART" id="SM00812">
    <property type="entry name" value="Alpha_L_fucos"/>
    <property type="match status" value="1"/>
</dbReference>
<gene>
    <name evidence="9" type="ORF">SAMN04488090_1046</name>
</gene>
<keyword evidence="5" id="KW-0378">Hydrolase</keyword>
<evidence type="ECO:0000313" key="9">
    <source>
        <dbReference type="EMBL" id="SDL49888.1"/>
    </source>
</evidence>
<dbReference type="Proteomes" id="UP000198901">
    <property type="component" value="Unassembled WGS sequence"/>
</dbReference>
<accession>A0A1G9KJC2</accession>
<dbReference type="InterPro" id="IPR017853">
    <property type="entry name" value="GH"/>
</dbReference>
<evidence type="ECO:0000256" key="3">
    <source>
        <dbReference type="ARBA" id="ARBA00012662"/>
    </source>
</evidence>
<dbReference type="GO" id="GO:0006004">
    <property type="term" value="P:fucose metabolic process"/>
    <property type="evidence" value="ECO:0007669"/>
    <property type="project" value="InterPro"/>
</dbReference>
<feature type="chain" id="PRO_5011563591" description="alpha-L-fucosidase" evidence="7">
    <location>
        <begin position="20"/>
        <end position="711"/>
    </location>
</feature>
<keyword evidence="6" id="KW-0326">Glycosidase</keyword>
<dbReference type="OrthoDB" id="974797at2"/>
<dbReference type="EC" id="3.2.1.51" evidence="3"/>
<evidence type="ECO:0000313" key="10">
    <source>
        <dbReference type="Proteomes" id="UP000198901"/>
    </source>
</evidence>
<evidence type="ECO:0000256" key="2">
    <source>
        <dbReference type="ARBA" id="ARBA00007951"/>
    </source>
</evidence>
<dbReference type="GO" id="GO:0016139">
    <property type="term" value="P:glycoside catabolic process"/>
    <property type="evidence" value="ECO:0007669"/>
    <property type="project" value="TreeGrafter"/>
</dbReference>
<dbReference type="GO" id="GO:0004560">
    <property type="term" value="F:alpha-L-fucosidase activity"/>
    <property type="evidence" value="ECO:0007669"/>
    <property type="project" value="InterPro"/>
</dbReference>
<name>A0A1G9KJC2_9BACT</name>
<evidence type="ECO:0000259" key="8">
    <source>
        <dbReference type="Pfam" id="PF01120"/>
    </source>
</evidence>
<keyword evidence="4 7" id="KW-0732">Signal</keyword>
<dbReference type="InterPro" id="IPR057739">
    <property type="entry name" value="Glyco_hydro_29_N"/>
</dbReference>
<dbReference type="RefSeq" id="WP_093198695.1">
    <property type="nucleotide sequence ID" value="NZ_FNGS01000002.1"/>
</dbReference>
<comment type="function">
    <text evidence="1">Alpha-L-fucosidase is responsible for hydrolyzing the alpha-1,6-linked fucose joined to the reducing-end N-acetylglucosamine of the carbohydrate moieties of glycoproteins.</text>
</comment>
<protein>
    <recommendedName>
        <fullName evidence="3">alpha-L-fucosidase</fullName>
        <ecNumber evidence="3">3.2.1.51</ecNumber>
    </recommendedName>
</protein>
<evidence type="ECO:0000256" key="5">
    <source>
        <dbReference type="ARBA" id="ARBA00022801"/>
    </source>
</evidence>